<evidence type="ECO:0000259" key="8">
    <source>
        <dbReference type="Pfam" id="PF07715"/>
    </source>
</evidence>
<organism evidence="9 10">
    <name type="scientific">Pontibacter aquaedesilientis</name>
    <dbReference type="NCBI Taxonomy" id="2766980"/>
    <lineage>
        <taxon>Bacteria</taxon>
        <taxon>Pseudomonadati</taxon>
        <taxon>Bacteroidota</taxon>
        <taxon>Cytophagia</taxon>
        <taxon>Cytophagales</taxon>
        <taxon>Hymenobacteraceae</taxon>
        <taxon>Pontibacter</taxon>
    </lineage>
</organism>
<dbReference type="NCBIfam" id="TIGR04057">
    <property type="entry name" value="SusC_RagA_signa"/>
    <property type="match status" value="1"/>
</dbReference>
<reference evidence="9 10" key="1">
    <citation type="submission" date="2020-09" db="EMBL/GenBank/DDBJ databases">
        <title>Genome sequencing and assembly of Pontibacter sp.</title>
        <authorList>
            <person name="Chhetri G."/>
        </authorList>
    </citation>
    <scope>NUCLEOTIDE SEQUENCE [LARGE SCALE GENOMIC DNA]</scope>
    <source>
        <strain evidence="9 10">JH31</strain>
    </source>
</reference>
<dbReference type="NCBIfam" id="TIGR04056">
    <property type="entry name" value="OMP_RagA_SusC"/>
    <property type="match status" value="1"/>
</dbReference>
<dbReference type="Gene3D" id="2.60.40.1120">
    <property type="entry name" value="Carboxypeptidase-like, regulatory domain"/>
    <property type="match status" value="1"/>
</dbReference>
<evidence type="ECO:0000313" key="9">
    <source>
        <dbReference type="EMBL" id="MBD1398808.1"/>
    </source>
</evidence>
<dbReference type="Gene3D" id="2.40.170.20">
    <property type="entry name" value="TonB-dependent receptor, beta-barrel domain"/>
    <property type="match status" value="1"/>
</dbReference>
<dbReference type="InterPro" id="IPR023997">
    <property type="entry name" value="TonB-dep_OMP_SusC/RagA_CS"/>
</dbReference>
<keyword evidence="5 7" id="KW-0472">Membrane</keyword>
<keyword evidence="2 7" id="KW-0813">Transport</keyword>
<evidence type="ECO:0000256" key="4">
    <source>
        <dbReference type="ARBA" id="ARBA00022692"/>
    </source>
</evidence>
<dbReference type="EMBL" id="JACXAJ010000011">
    <property type="protein sequence ID" value="MBD1398808.1"/>
    <property type="molecule type" value="Genomic_DNA"/>
</dbReference>
<evidence type="ECO:0000256" key="1">
    <source>
        <dbReference type="ARBA" id="ARBA00004571"/>
    </source>
</evidence>
<dbReference type="SUPFAM" id="SSF49464">
    <property type="entry name" value="Carboxypeptidase regulatory domain-like"/>
    <property type="match status" value="1"/>
</dbReference>
<name>A0ABR7XKI6_9BACT</name>
<protein>
    <submittedName>
        <fullName evidence="9">SusC/RagA family TonB-linked outer membrane protein</fullName>
    </submittedName>
</protein>
<evidence type="ECO:0000313" key="10">
    <source>
        <dbReference type="Proteomes" id="UP000625551"/>
    </source>
</evidence>
<evidence type="ECO:0000256" key="2">
    <source>
        <dbReference type="ARBA" id="ARBA00022448"/>
    </source>
</evidence>
<dbReference type="SUPFAM" id="SSF56935">
    <property type="entry name" value="Porins"/>
    <property type="match status" value="1"/>
</dbReference>
<keyword evidence="3 7" id="KW-1134">Transmembrane beta strand</keyword>
<accession>A0ABR7XKI6</accession>
<keyword evidence="6 7" id="KW-0998">Cell outer membrane</keyword>
<comment type="similarity">
    <text evidence="7">Belongs to the TonB-dependent receptor family.</text>
</comment>
<dbReference type="InterPro" id="IPR008969">
    <property type="entry name" value="CarboxyPept-like_regulatory"/>
</dbReference>
<dbReference type="Pfam" id="PF13715">
    <property type="entry name" value="CarbopepD_reg_2"/>
    <property type="match status" value="1"/>
</dbReference>
<dbReference type="InterPro" id="IPR012910">
    <property type="entry name" value="Plug_dom"/>
</dbReference>
<comment type="subcellular location">
    <subcellularLocation>
        <location evidence="1 7">Cell outer membrane</location>
        <topology evidence="1 7">Multi-pass membrane protein</topology>
    </subcellularLocation>
</comment>
<dbReference type="InterPro" id="IPR023996">
    <property type="entry name" value="TonB-dep_OMP_SusC/RagA"/>
</dbReference>
<keyword evidence="10" id="KW-1185">Reference proteome</keyword>
<keyword evidence="4 7" id="KW-0812">Transmembrane</keyword>
<feature type="domain" description="TonB-dependent receptor plug" evidence="8">
    <location>
        <begin position="116"/>
        <end position="220"/>
    </location>
</feature>
<dbReference type="Gene3D" id="2.170.130.10">
    <property type="entry name" value="TonB-dependent receptor, plug domain"/>
    <property type="match status" value="1"/>
</dbReference>
<evidence type="ECO:0000256" key="5">
    <source>
        <dbReference type="ARBA" id="ARBA00023136"/>
    </source>
</evidence>
<proteinExistence type="inferred from homology"/>
<gene>
    <name evidence="9" type="ORF">H9Q13_16670</name>
</gene>
<evidence type="ECO:0000256" key="3">
    <source>
        <dbReference type="ARBA" id="ARBA00022452"/>
    </source>
</evidence>
<dbReference type="InterPro" id="IPR036942">
    <property type="entry name" value="Beta-barrel_TonB_sf"/>
</dbReference>
<comment type="caution">
    <text evidence="9">The sequence shown here is derived from an EMBL/GenBank/DDBJ whole genome shotgun (WGS) entry which is preliminary data.</text>
</comment>
<dbReference type="RefSeq" id="WP_191184940.1">
    <property type="nucleotide sequence ID" value="NZ_JACXAJ010000011.1"/>
</dbReference>
<evidence type="ECO:0000256" key="6">
    <source>
        <dbReference type="ARBA" id="ARBA00023237"/>
    </source>
</evidence>
<dbReference type="InterPro" id="IPR039426">
    <property type="entry name" value="TonB-dep_rcpt-like"/>
</dbReference>
<dbReference type="Proteomes" id="UP000625551">
    <property type="component" value="Unassembled WGS sequence"/>
</dbReference>
<evidence type="ECO:0000256" key="7">
    <source>
        <dbReference type="PROSITE-ProRule" id="PRU01360"/>
    </source>
</evidence>
<dbReference type="InterPro" id="IPR037066">
    <property type="entry name" value="Plug_dom_sf"/>
</dbReference>
<dbReference type="PROSITE" id="PS52016">
    <property type="entry name" value="TONB_DEPENDENT_REC_3"/>
    <property type="match status" value="1"/>
</dbReference>
<dbReference type="Pfam" id="PF07715">
    <property type="entry name" value="Plug"/>
    <property type="match status" value="1"/>
</dbReference>
<sequence length="1067" mass="118295">MKSTLLFLSLLLLPLWGLAQQAVRGRILSAADQSPLPGATVLVKGTEQGTTADADGYFTLQAVPAGATLQAHFLGYTPREEALPAPLPQLLVISLTEQTSQLGEVVVSTGYQDLPQERATGSFAHVSSEQLQQQVGTDVLSRLEAVASGLTVDRGTSSQGQFLVRGLSTIQGPREPLIVVDNFPYEGDLRNINPNDVESVTILKDAAAASIWGARAGNGVIVITTRKGRFNQPLRAEFNTNVTFTGKPNLFSLPQLSSSDYIDLERSLFEKGHYNSQINSASRPALTPAVEILLAQRNGTLTEEEAQTQLNALRSRDVRKDYLQHMYRTSVNQQYSLGLQGGTDAHAWRLSGGYDRNLSVLDAGYKRLNLAMQHTLRPLKNLELTSGLRYTQSQSTSGRPAYGDITSQSGNLYPYARFADDNGNPLPLPRDYRQSWKETAGDGRLLDWNYYPLTEHLHNRSVDYLHDLVGHGSLRYTLPFGLEASLRYQYQRQQARGERLQDPESYGARSIVNRYTQINPTTGALTFIVPRGGILDLSDDLVEAHNARGQFNFDKTIGEHTIVALAGGEVRDTRATGNSNRRYGYNPDLLTFGQVDYVNLYPSIVNGSLSNIPDNSGQYARLTRFVSMFGNAAYTYKQRYTLTGSARQDASNLFGVKANDRWKPLWSAGMGWELSREPFFQLEQMPYLKLRATYGYSGNVDQRLAAVTTIAYRLALSAQTQAPWATFDNFANPELRWETARMLNLGLDFRLLRDALSGSVEYYRKKGTDLFGRESIDYTSGIGWETVKNVASMEGSGVDVRLQGVHLRRGGFHWESDLNFNYYADKVTAYHLSELRGSRFISGGTTISGVEGRPVYAIFSYPWAGLSPQTGDPQGYLEGQVSTDYTALLGPDVLVSDLVYHGSALPTYFGSLGSTLTYKRFSLTARLSYKLGYFFRRESVNYGNLYSTGLAHADYAARWQQPGDEASTYVPSQIYPAIGNRDTFYAGSGVLVESGDHVRLQYLTASYELSATEGSKLPFRRLQVYANAQNLGLLWTANKLGIDPDYNLSRYTIPPARSYALGLKAFF</sequence>